<sequence length="524" mass="58577" precursor="true">MILRLFAVTVMCVAALDSAAFAAEPKLGEPMGPVDLLTHDGRKMTMRNYDERPATAVLFLSPRCPVTEKAINDIAALYQEYRRKNVLFVGIVPDAEVTNAELADFIQKRGVIFPLYRDPQGKIVKQFGASVTPEVFMLDRESNLIYHGGLAEAAGRDALESRIRDVLAKKEITPKSEKATGSAIGAKLSPIKRDNPYGQLSFSSELVFEKIPQAAVHHCSVIEQAPNGDLLCVWYGGNYESGDDQMIFLARREKGSRTWSEPEVLIEDALLPPGNAIIFVDGRKRLQMVWCRMEPTRPIRRGGGWDRCRLMLRTSEDNGRTWSKDREMFDEDLWAVPRNRPLVLRDGTIVLPVEAVVDGQDGSTFLISRDNGDSWKIGGFTAGGSQPALAERKDGSLVALMRKYPQITEIISQDQGETWSEAKPTTLNNPDSGISMIPLANGHWVIVYNDSENSRTPLSIARSTDEGRTWEAPLKLEANPGEYSYPSLLQTADGKIHVTYTFRRYGIKHVELNEDWLVHMERPN</sequence>
<dbReference type="Gene3D" id="3.40.30.10">
    <property type="entry name" value="Glutaredoxin"/>
    <property type="match status" value="1"/>
</dbReference>
<dbReference type="Gene3D" id="2.120.10.10">
    <property type="match status" value="1"/>
</dbReference>
<dbReference type="Proteomes" id="UP000319383">
    <property type="component" value="Chromosome"/>
</dbReference>
<evidence type="ECO:0000313" key="3">
    <source>
        <dbReference type="EMBL" id="QDU44044.1"/>
    </source>
</evidence>
<dbReference type="AlphaFoldDB" id="A0A517ZNJ0"/>
<evidence type="ECO:0000313" key="4">
    <source>
        <dbReference type="Proteomes" id="UP000319383"/>
    </source>
</evidence>
<dbReference type="PANTHER" id="PTHR43752">
    <property type="entry name" value="BNR/ASP-BOX REPEAT FAMILY PROTEIN"/>
    <property type="match status" value="1"/>
</dbReference>
<dbReference type="Pfam" id="PF00578">
    <property type="entry name" value="AhpC-TSA"/>
    <property type="match status" value="1"/>
</dbReference>
<dbReference type="InterPro" id="IPR013766">
    <property type="entry name" value="Thioredoxin_domain"/>
</dbReference>
<proteinExistence type="predicted"/>
<dbReference type="Pfam" id="PF13088">
    <property type="entry name" value="BNR_2"/>
    <property type="match status" value="1"/>
</dbReference>
<feature type="chain" id="PRO_5021972789" evidence="1">
    <location>
        <begin position="23"/>
        <end position="524"/>
    </location>
</feature>
<keyword evidence="4" id="KW-1185">Reference proteome</keyword>
<protein>
    <submittedName>
        <fullName evidence="3">Thiol-disulfide oxidoreductase</fullName>
    </submittedName>
</protein>
<dbReference type="InterPro" id="IPR036278">
    <property type="entry name" value="Sialidase_sf"/>
</dbReference>
<dbReference type="GO" id="GO:0016209">
    <property type="term" value="F:antioxidant activity"/>
    <property type="evidence" value="ECO:0007669"/>
    <property type="project" value="InterPro"/>
</dbReference>
<dbReference type="InterPro" id="IPR000866">
    <property type="entry name" value="AhpC/TSA"/>
</dbReference>
<dbReference type="RefSeq" id="WP_145376349.1">
    <property type="nucleotide sequence ID" value="NZ_CP036276.1"/>
</dbReference>
<gene>
    <name evidence="3" type="ORF">Mal52_25220</name>
</gene>
<dbReference type="SUPFAM" id="SSF50939">
    <property type="entry name" value="Sialidases"/>
    <property type="match status" value="1"/>
</dbReference>
<dbReference type="KEGG" id="sdyn:Mal52_25220"/>
<name>A0A517ZNJ0_9PLAN</name>
<feature type="domain" description="Thioredoxin" evidence="2">
    <location>
        <begin position="25"/>
        <end position="168"/>
    </location>
</feature>
<dbReference type="SUPFAM" id="SSF52833">
    <property type="entry name" value="Thioredoxin-like"/>
    <property type="match status" value="1"/>
</dbReference>
<feature type="signal peptide" evidence="1">
    <location>
        <begin position="1"/>
        <end position="22"/>
    </location>
</feature>
<accession>A0A517ZNJ0</accession>
<dbReference type="InterPro" id="IPR036249">
    <property type="entry name" value="Thioredoxin-like_sf"/>
</dbReference>
<organism evidence="3 4">
    <name type="scientific">Symmachiella dynata</name>
    <dbReference type="NCBI Taxonomy" id="2527995"/>
    <lineage>
        <taxon>Bacteria</taxon>
        <taxon>Pseudomonadati</taxon>
        <taxon>Planctomycetota</taxon>
        <taxon>Planctomycetia</taxon>
        <taxon>Planctomycetales</taxon>
        <taxon>Planctomycetaceae</taxon>
        <taxon>Symmachiella</taxon>
    </lineage>
</organism>
<reference evidence="3 4" key="1">
    <citation type="submission" date="2019-02" db="EMBL/GenBank/DDBJ databases">
        <title>Deep-cultivation of Planctomycetes and their phenomic and genomic characterization uncovers novel biology.</title>
        <authorList>
            <person name="Wiegand S."/>
            <person name="Jogler M."/>
            <person name="Boedeker C."/>
            <person name="Pinto D."/>
            <person name="Vollmers J."/>
            <person name="Rivas-Marin E."/>
            <person name="Kohn T."/>
            <person name="Peeters S.H."/>
            <person name="Heuer A."/>
            <person name="Rast P."/>
            <person name="Oberbeckmann S."/>
            <person name="Bunk B."/>
            <person name="Jeske O."/>
            <person name="Meyerdierks A."/>
            <person name="Storesund J.E."/>
            <person name="Kallscheuer N."/>
            <person name="Luecker S."/>
            <person name="Lage O.M."/>
            <person name="Pohl T."/>
            <person name="Merkel B.J."/>
            <person name="Hornburger P."/>
            <person name="Mueller R.-W."/>
            <person name="Bruemmer F."/>
            <person name="Labrenz M."/>
            <person name="Spormann A.M."/>
            <person name="Op den Camp H."/>
            <person name="Overmann J."/>
            <person name="Amann R."/>
            <person name="Jetten M.S.M."/>
            <person name="Mascher T."/>
            <person name="Medema M.H."/>
            <person name="Devos D.P."/>
            <person name="Kaster A.-K."/>
            <person name="Ovreas L."/>
            <person name="Rohde M."/>
            <person name="Galperin M.Y."/>
            <person name="Jogler C."/>
        </authorList>
    </citation>
    <scope>NUCLEOTIDE SEQUENCE [LARGE SCALE GENOMIC DNA]</scope>
    <source>
        <strain evidence="3 4">Mal52</strain>
    </source>
</reference>
<dbReference type="PANTHER" id="PTHR43752:SF2">
    <property type="entry name" value="BNR_ASP-BOX REPEAT FAMILY PROTEIN"/>
    <property type="match status" value="1"/>
</dbReference>
<evidence type="ECO:0000259" key="2">
    <source>
        <dbReference type="PROSITE" id="PS51352"/>
    </source>
</evidence>
<dbReference type="EMBL" id="CP036276">
    <property type="protein sequence ID" value="QDU44044.1"/>
    <property type="molecule type" value="Genomic_DNA"/>
</dbReference>
<evidence type="ECO:0000256" key="1">
    <source>
        <dbReference type="SAM" id="SignalP"/>
    </source>
</evidence>
<dbReference type="GO" id="GO:0016491">
    <property type="term" value="F:oxidoreductase activity"/>
    <property type="evidence" value="ECO:0007669"/>
    <property type="project" value="InterPro"/>
</dbReference>
<dbReference type="PROSITE" id="PS51352">
    <property type="entry name" value="THIOREDOXIN_2"/>
    <property type="match status" value="1"/>
</dbReference>
<keyword evidence="1" id="KW-0732">Signal</keyword>
<dbReference type="CDD" id="cd15482">
    <property type="entry name" value="Sialidase_non-viral"/>
    <property type="match status" value="1"/>
</dbReference>
<dbReference type="InterPro" id="IPR011040">
    <property type="entry name" value="Sialidase"/>
</dbReference>